<name>U4T1U1_9GAMM</name>
<evidence type="ECO:0000256" key="1">
    <source>
        <dbReference type="ARBA" id="ARBA00035644"/>
    </source>
</evidence>
<keyword evidence="5" id="KW-1185">Reference proteome</keyword>
<evidence type="ECO:0000259" key="3">
    <source>
        <dbReference type="Pfam" id="PF08021"/>
    </source>
</evidence>
<dbReference type="AlphaFoldDB" id="U4T1U1"/>
<dbReference type="eggNOG" id="COG2375">
    <property type="taxonomic scope" value="Bacteria"/>
</dbReference>
<dbReference type="InterPro" id="IPR007037">
    <property type="entry name" value="SIP_rossman_dom"/>
</dbReference>
<dbReference type="Pfam" id="PF04954">
    <property type="entry name" value="SIP"/>
    <property type="match status" value="1"/>
</dbReference>
<dbReference type="CDD" id="cd06193">
    <property type="entry name" value="siderophore_interacting"/>
    <property type="match status" value="1"/>
</dbReference>
<dbReference type="InterPro" id="IPR039261">
    <property type="entry name" value="FNR_nucleotide-bd"/>
</dbReference>
<comment type="similarity">
    <text evidence="1">Belongs to the SIP oxidoreductase family.</text>
</comment>
<dbReference type="PANTHER" id="PTHR30157:SF0">
    <property type="entry name" value="NADPH-DEPENDENT FERRIC-CHELATE REDUCTASE"/>
    <property type="match status" value="1"/>
</dbReference>
<reference evidence="4 5" key="1">
    <citation type="journal article" date="2013" name="Genome Announc.">
        <title>Draft Genome Sequence of Psychrobacter aquaticus Strain CMS 56T, Isolated from a Cyanobacterial Mat Sample Collected from Water Bodies in the McMurdo Dry Valley Region of Antarctica.</title>
        <authorList>
            <person name="Reddy G.S."/>
            <person name="Ara S."/>
            <person name="Singh A."/>
            <person name="Kumar Pinnaka A."/>
            <person name="Shivaji S."/>
        </authorList>
    </citation>
    <scope>NUCLEOTIDE SEQUENCE [LARGE SCALE GENOMIC DNA]</scope>
    <source>
        <strain evidence="4 5">CMS 56</strain>
    </source>
</reference>
<dbReference type="Gene3D" id="3.40.50.80">
    <property type="entry name" value="Nucleotide-binding domain of ferredoxin-NADP reductase (FNR) module"/>
    <property type="match status" value="1"/>
</dbReference>
<proteinExistence type="inferred from homology"/>
<accession>U4T1U1</accession>
<dbReference type="PANTHER" id="PTHR30157">
    <property type="entry name" value="FERRIC REDUCTASE, NADPH-DEPENDENT"/>
    <property type="match status" value="1"/>
</dbReference>
<evidence type="ECO:0000259" key="2">
    <source>
        <dbReference type="Pfam" id="PF04954"/>
    </source>
</evidence>
<comment type="caution">
    <text evidence="4">The sequence shown here is derived from an EMBL/GenBank/DDBJ whole genome shotgun (WGS) entry which is preliminary data.</text>
</comment>
<gene>
    <name evidence="4" type="ORF">M917_2498</name>
</gene>
<dbReference type="OrthoDB" id="9814826at2"/>
<evidence type="ECO:0008006" key="6">
    <source>
        <dbReference type="Google" id="ProtNLM"/>
    </source>
</evidence>
<feature type="domain" description="Siderophore-interacting FAD-binding" evidence="3">
    <location>
        <begin position="187"/>
        <end position="241"/>
    </location>
</feature>
<protein>
    <recommendedName>
        <fullName evidence="6">Iron-chelator utilization protein</fullName>
    </recommendedName>
</protein>
<dbReference type="Gene3D" id="2.40.30.10">
    <property type="entry name" value="Translation factors"/>
    <property type="match status" value="1"/>
</dbReference>
<dbReference type="InterPro" id="IPR013113">
    <property type="entry name" value="SIP_FAD-bd"/>
</dbReference>
<dbReference type="EMBL" id="AUSW01000035">
    <property type="protein sequence ID" value="ERL54350.1"/>
    <property type="molecule type" value="Genomic_DNA"/>
</dbReference>
<dbReference type="Proteomes" id="UP000016761">
    <property type="component" value="Unassembled WGS sequence"/>
</dbReference>
<dbReference type="RefSeq" id="WP_021815110.1">
    <property type="nucleotide sequence ID" value="NZ_AUSW01000035.1"/>
</dbReference>
<evidence type="ECO:0000313" key="5">
    <source>
        <dbReference type="Proteomes" id="UP000016761"/>
    </source>
</evidence>
<organism evidence="4 5">
    <name type="scientific">Psychrobacter aquaticus CMS 56</name>
    <dbReference type="NCBI Taxonomy" id="1354303"/>
    <lineage>
        <taxon>Bacteria</taxon>
        <taxon>Pseudomonadati</taxon>
        <taxon>Pseudomonadota</taxon>
        <taxon>Gammaproteobacteria</taxon>
        <taxon>Moraxellales</taxon>
        <taxon>Moraxellaceae</taxon>
        <taxon>Psychrobacter</taxon>
    </lineage>
</organism>
<dbReference type="PATRIC" id="fig|1354303.4.peg.2456"/>
<evidence type="ECO:0000313" key="4">
    <source>
        <dbReference type="EMBL" id="ERL54350.1"/>
    </source>
</evidence>
<sequence length="388" mass="44005">MAQPLAQHLSKIPLAMVDKDQFINHVNEEHQDELAMFVNAFTDISVSEYDVTSVKEIYADGLLLEVATIYYSKIADDAHRDQNLVSDHIAQKSEALISQYFIHFIAPISDSTTLQEQYITLLQMSARKLGKRTVTLQEQRFTVIDGYYASPNLYRLVVTAPEHTPLNHAGYAYLFELNPTVLSASTEPSENHAKPLQRYYTLRKAWQDSDSASVQAWIDVYVHGDTPGGNWARSLSPDMQIKSMREYPENTEHLTDGQCLLICDETSLPTVAHLLENWQNPLPPLVIAITNDPEDINYLQELRLSDPLRHDAHFLQNNLLHIVNTPTANLAEQISALLNTSLTILPLKIGKVWGALEATEVKSLRKQLKTTLDLSRQDMVLKVYWRAQ</sequence>
<dbReference type="InterPro" id="IPR039374">
    <property type="entry name" value="SIP_fam"/>
</dbReference>
<feature type="domain" description="SIP-like Rossmann fold" evidence="2">
    <location>
        <begin position="259"/>
        <end position="387"/>
    </location>
</feature>
<dbReference type="Pfam" id="PF08021">
    <property type="entry name" value="FAD_binding_9"/>
    <property type="match status" value="1"/>
</dbReference>